<organism evidence="1">
    <name type="scientific">Nymphaea colorata</name>
    <name type="common">pocket water lily</name>
    <dbReference type="NCBI Taxonomy" id="210225"/>
    <lineage>
        <taxon>Eukaryota</taxon>
        <taxon>Viridiplantae</taxon>
        <taxon>Streptophyta</taxon>
        <taxon>Embryophyta</taxon>
        <taxon>Tracheophyta</taxon>
        <taxon>Spermatophyta</taxon>
        <taxon>Magnoliopsida</taxon>
        <taxon>Nymphaeales</taxon>
        <taxon>Nymphaeaceae</taxon>
        <taxon>Nymphaea</taxon>
    </lineage>
</organism>
<dbReference type="AlphaFoldDB" id="A0A5K1GSN1"/>
<dbReference type="Gene3D" id="3.40.50.720">
    <property type="entry name" value="NAD(P)-binding Rossmann-like Domain"/>
    <property type="match status" value="1"/>
</dbReference>
<dbReference type="EMBL" id="LR721787">
    <property type="protein sequence ID" value="VVW78622.1"/>
    <property type="molecule type" value="Genomic_DNA"/>
</dbReference>
<reference evidence="1" key="1">
    <citation type="submission" date="2019-09" db="EMBL/GenBank/DDBJ databases">
        <authorList>
            <person name="Zhang L."/>
        </authorList>
    </citation>
    <scope>NUCLEOTIDE SEQUENCE</scope>
</reference>
<sequence length="37" mass="4343">MRYAAGTKDMLDRFFKGEEFPPQNYIVKEGKLASQYL</sequence>
<proteinExistence type="predicted"/>
<gene>
    <name evidence="1" type="ORF">NYM_LOCUS26992</name>
</gene>
<evidence type="ECO:0000313" key="1">
    <source>
        <dbReference type="EMBL" id="VVW78622.1"/>
    </source>
</evidence>
<accession>A0A5K1GSN1</accession>
<protein>
    <submittedName>
        <fullName evidence="1">Uncharacterized protein</fullName>
    </submittedName>
</protein>
<name>A0A5K1GSN1_9MAGN</name>